<name>A0ACB8DS61_DERSI</name>
<organism evidence="1 2">
    <name type="scientific">Dermacentor silvarum</name>
    <name type="common">Tick</name>
    <dbReference type="NCBI Taxonomy" id="543639"/>
    <lineage>
        <taxon>Eukaryota</taxon>
        <taxon>Metazoa</taxon>
        <taxon>Ecdysozoa</taxon>
        <taxon>Arthropoda</taxon>
        <taxon>Chelicerata</taxon>
        <taxon>Arachnida</taxon>
        <taxon>Acari</taxon>
        <taxon>Parasitiformes</taxon>
        <taxon>Ixodida</taxon>
        <taxon>Ixodoidea</taxon>
        <taxon>Ixodidae</taxon>
        <taxon>Rhipicephalinae</taxon>
        <taxon>Dermacentor</taxon>
    </lineage>
</organism>
<gene>
    <name evidence="1" type="ORF">HPB49_024599</name>
</gene>
<accession>A0ACB8DS61</accession>
<evidence type="ECO:0000313" key="1">
    <source>
        <dbReference type="EMBL" id="KAH7975158.1"/>
    </source>
</evidence>
<sequence>MPDAKLGRVHRFRDQVVAGVNWRPTRFVDDVPNVRVCDLCRTIPKRTVVLPCSHVLCQSCSHAANSQGSFVGLCPLDQEPFEETQCAFVELSAREANRFKVHCWNESQGCKFEGTMDELLRHYETECTFHTVECSRCGEGVLHKDLSTHYVARCGAAGSSVAAKQPSLKAAGVTLQDLGNALEDLKGLLKDLRHDELLSGLQSLITALVENGRSRQAMFAELTDALGTSEQNLKDDLAVIATAVGTTLSYQSRSPRHPADEPSPSPLLLCSENGLILRKLEQFAHMSLNTLEYLRQNVTRHGQNPVTASSEPLVYSLDRFRRLTSALSLEHGLGEELARACYVLTLENGNEIFLCQEDDRKFAEATLWHTRDTYLTITVCKRRCWGSCDLVVEIVFDGLLAGSQCVLNDWCVNVRHPGTDYSLDGPSDGHCVCPRDLDSMKHFHREFNMDLDVLKNGGFLKNDSIIFEILLDYIDESLDSSTY</sequence>
<dbReference type="Proteomes" id="UP000821865">
    <property type="component" value="Chromosome 10"/>
</dbReference>
<reference evidence="1" key="1">
    <citation type="submission" date="2020-05" db="EMBL/GenBank/DDBJ databases">
        <title>Large-scale comparative analyses of tick genomes elucidate their genetic diversity and vector capacities.</title>
        <authorList>
            <person name="Jia N."/>
            <person name="Wang J."/>
            <person name="Shi W."/>
            <person name="Du L."/>
            <person name="Sun Y."/>
            <person name="Zhan W."/>
            <person name="Jiang J."/>
            <person name="Wang Q."/>
            <person name="Zhang B."/>
            <person name="Ji P."/>
            <person name="Sakyi L.B."/>
            <person name="Cui X."/>
            <person name="Yuan T."/>
            <person name="Jiang B."/>
            <person name="Yang W."/>
            <person name="Lam T.T.-Y."/>
            <person name="Chang Q."/>
            <person name="Ding S."/>
            <person name="Wang X."/>
            <person name="Zhu J."/>
            <person name="Ruan X."/>
            <person name="Zhao L."/>
            <person name="Wei J."/>
            <person name="Que T."/>
            <person name="Du C."/>
            <person name="Cheng J."/>
            <person name="Dai P."/>
            <person name="Han X."/>
            <person name="Huang E."/>
            <person name="Gao Y."/>
            <person name="Liu J."/>
            <person name="Shao H."/>
            <person name="Ye R."/>
            <person name="Li L."/>
            <person name="Wei W."/>
            <person name="Wang X."/>
            <person name="Wang C."/>
            <person name="Yang T."/>
            <person name="Huo Q."/>
            <person name="Li W."/>
            <person name="Guo W."/>
            <person name="Chen H."/>
            <person name="Zhou L."/>
            <person name="Ni X."/>
            <person name="Tian J."/>
            <person name="Zhou Y."/>
            <person name="Sheng Y."/>
            <person name="Liu T."/>
            <person name="Pan Y."/>
            <person name="Xia L."/>
            <person name="Li J."/>
            <person name="Zhao F."/>
            <person name="Cao W."/>
        </authorList>
    </citation>
    <scope>NUCLEOTIDE SEQUENCE</scope>
    <source>
        <strain evidence="1">Dsil-2018</strain>
    </source>
</reference>
<keyword evidence="2" id="KW-1185">Reference proteome</keyword>
<dbReference type="EMBL" id="CM023479">
    <property type="protein sequence ID" value="KAH7975158.1"/>
    <property type="molecule type" value="Genomic_DNA"/>
</dbReference>
<proteinExistence type="predicted"/>
<evidence type="ECO:0000313" key="2">
    <source>
        <dbReference type="Proteomes" id="UP000821865"/>
    </source>
</evidence>
<protein>
    <submittedName>
        <fullName evidence="1">Uncharacterized protein</fullName>
    </submittedName>
</protein>
<comment type="caution">
    <text evidence="1">The sequence shown here is derived from an EMBL/GenBank/DDBJ whole genome shotgun (WGS) entry which is preliminary data.</text>
</comment>